<dbReference type="RefSeq" id="WP_155482588.1">
    <property type="nucleotide sequence ID" value="NZ_WNIA01000741.1"/>
</dbReference>
<dbReference type="InterPro" id="IPR050256">
    <property type="entry name" value="Glycosyltransferase_2"/>
</dbReference>
<dbReference type="InterPro" id="IPR001173">
    <property type="entry name" value="Glyco_trans_2-like"/>
</dbReference>
<dbReference type="SUPFAM" id="SSF53448">
    <property type="entry name" value="Nucleotide-diphospho-sugar transferases"/>
    <property type="match status" value="1"/>
</dbReference>
<feature type="non-terminal residue" evidence="2">
    <location>
        <position position="91"/>
    </location>
</feature>
<keyword evidence="2" id="KW-0808">Transferase</keyword>
<feature type="domain" description="Glycosyltransferase 2-like" evidence="1">
    <location>
        <begin position="1"/>
        <end position="81"/>
    </location>
</feature>
<dbReference type="GO" id="GO:0016740">
    <property type="term" value="F:transferase activity"/>
    <property type="evidence" value="ECO:0007669"/>
    <property type="project" value="UniProtKB-KW"/>
</dbReference>
<dbReference type="EMBL" id="WNIA01000741">
    <property type="protein sequence ID" value="MTW00142.1"/>
    <property type="molecule type" value="Genomic_DNA"/>
</dbReference>
<gene>
    <name evidence="2" type="ORF">GM536_14115</name>
</gene>
<dbReference type="AlphaFoldDB" id="A0A6I3V038"/>
<sequence>TLALLKAYREQNPAVHYISFSRNFGKEAALYAGLQYATGDLVVVMDADLQDPPSMLLEMTALLDQNADLDCVGTRRTSREGEPLFRSFCAD</sequence>
<evidence type="ECO:0000259" key="1">
    <source>
        <dbReference type="Pfam" id="PF00535"/>
    </source>
</evidence>
<dbReference type="GO" id="GO:0005886">
    <property type="term" value="C:plasma membrane"/>
    <property type="evidence" value="ECO:0007669"/>
    <property type="project" value="TreeGrafter"/>
</dbReference>
<evidence type="ECO:0000313" key="3">
    <source>
        <dbReference type="Proteomes" id="UP000437160"/>
    </source>
</evidence>
<evidence type="ECO:0000313" key="2">
    <source>
        <dbReference type="EMBL" id="MTW00142.1"/>
    </source>
</evidence>
<name>A0A6I3V038_STREE</name>
<comment type="caution">
    <text evidence="2">The sequence shown here is derived from an EMBL/GenBank/DDBJ whole genome shotgun (WGS) entry which is preliminary data.</text>
</comment>
<dbReference type="Pfam" id="PF00535">
    <property type="entry name" value="Glycos_transf_2"/>
    <property type="match status" value="1"/>
</dbReference>
<organism evidence="2 3">
    <name type="scientific">Streptococcus pneumoniae</name>
    <dbReference type="NCBI Taxonomy" id="1313"/>
    <lineage>
        <taxon>Bacteria</taxon>
        <taxon>Bacillati</taxon>
        <taxon>Bacillota</taxon>
        <taxon>Bacilli</taxon>
        <taxon>Lactobacillales</taxon>
        <taxon>Streptococcaceae</taxon>
        <taxon>Streptococcus</taxon>
    </lineage>
</organism>
<reference evidence="2 3" key="1">
    <citation type="submission" date="2019-11" db="EMBL/GenBank/DDBJ databases">
        <title>Growth characteristics of pneumococcus vary with the chemical composition of the capsule and with environmental conditions.</title>
        <authorList>
            <person name="Tothpal A."/>
            <person name="Desobry K."/>
            <person name="Joshi S."/>
            <person name="Wyllie A.L."/>
            <person name="Weinberger D.M."/>
        </authorList>
    </citation>
    <scope>NUCLEOTIDE SEQUENCE [LARGE SCALE GENOMIC DNA]</scope>
    <source>
        <strain evidence="3">pnumococcus19F</strain>
    </source>
</reference>
<feature type="non-terminal residue" evidence="2">
    <location>
        <position position="1"/>
    </location>
</feature>
<protein>
    <submittedName>
        <fullName evidence="2">Glycosyltransferase</fullName>
    </submittedName>
</protein>
<dbReference type="Proteomes" id="UP000437160">
    <property type="component" value="Unassembled WGS sequence"/>
</dbReference>
<dbReference type="PANTHER" id="PTHR48090">
    <property type="entry name" value="UNDECAPRENYL-PHOSPHATE 4-DEOXY-4-FORMAMIDO-L-ARABINOSE TRANSFERASE-RELATED"/>
    <property type="match status" value="1"/>
</dbReference>
<dbReference type="InterPro" id="IPR029044">
    <property type="entry name" value="Nucleotide-diphossugar_trans"/>
</dbReference>
<accession>A0A6I3V038</accession>
<dbReference type="PANTHER" id="PTHR48090:SF8">
    <property type="entry name" value="GLYCOSYLTRANSFERASE CSBB-RELATED"/>
    <property type="match status" value="1"/>
</dbReference>
<dbReference type="Gene3D" id="3.90.550.10">
    <property type="entry name" value="Spore Coat Polysaccharide Biosynthesis Protein SpsA, Chain A"/>
    <property type="match status" value="1"/>
</dbReference>
<proteinExistence type="predicted"/>